<dbReference type="InterPro" id="IPR036075">
    <property type="entry name" value="ARMT-1-like_metal-bd_sf"/>
</dbReference>
<evidence type="ECO:0000313" key="9">
    <source>
        <dbReference type="EMBL" id="GAO51481.1"/>
    </source>
</evidence>
<proteinExistence type="inferred from homology"/>
<accession>A0A0E9NP86</accession>
<reference evidence="9 10" key="3">
    <citation type="journal article" date="2015" name="Genome Announc.">
        <title>Draft Genome Sequence of the Archiascomycetous Yeast Saitoella complicata.</title>
        <authorList>
            <person name="Yamauchi K."/>
            <person name="Kondo S."/>
            <person name="Hamamoto M."/>
            <person name="Takahashi Y."/>
            <person name="Ogura Y."/>
            <person name="Hayashi T."/>
            <person name="Nishida H."/>
        </authorList>
    </citation>
    <scope>NUCLEOTIDE SEQUENCE [LARGE SCALE GENOMIC DNA]</scope>
    <source>
        <strain evidence="9 10">NRRL Y-17804</strain>
    </source>
</reference>
<dbReference type="Pfam" id="PF01937">
    <property type="entry name" value="ARMT1-like_dom"/>
    <property type="match status" value="1"/>
</dbReference>
<dbReference type="EMBL" id="BACD03000046">
    <property type="protein sequence ID" value="GAO51481.1"/>
    <property type="molecule type" value="Genomic_DNA"/>
</dbReference>
<dbReference type="GO" id="GO:0005634">
    <property type="term" value="C:nucleus"/>
    <property type="evidence" value="ECO:0007669"/>
    <property type="project" value="TreeGrafter"/>
</dbReference>
<reference evidence="9 10" key="1">
    <citation type="journal article" date="2011" name="J. Gen. Appl. Microbiol.">
        <title>Draft genome sequencing of the enigmatic yeast Saitoella complicata.</title>
        <authorList>
            <person name="Nishida H."/>
            <person name="Hamamoto M."/>
            <person name="Sugiyama J."/>
        </authorList>
    </citation>
    <scope>NUCLEOTIDE SEQUENCE [LARGE SCALE GENOMIC DNA]</scope>
    <source>
        <strain evidence="9 10">NRRL Y-17804</strain>
    </source>
</reference>
<evidence type="ECO:0000313" key="10">
    <source>
        <dbReference type="Proteomes" id="UP000033140"/>
    </source>
</evidence>
<dbReference type="InterPro" id="IPR039763">
    <property type="entry name" value="ARMT1"/>
</dbReference>
<evidence type="ECO:0000256" key="2">
    <source>
        <dbReference type="ARBA" id="ARBA00009519"/>
    </source>
</evidence>
<evidence type="ECO:0000256" key="3">
    <source>
        <dbReference type="ARBA" id="ARBA00022723"/>
    </source>
</evidence>
<keyword evidence="3 7" id="KW-0479">Metal-binding</keyword>
<evidence type="ECO:0000256" key="5">
    <source>
        <dbReference type="ARBA" id="ARBA00023211"/>
    </source>
</evidence>
<evidence type="ECO:0000256" key="4">
    <source>
        <dbReference type="ARBA" id="ARBA00022801"/>
    </source>
</evidence>
<keyword evidence="5 7" id="KW-0464">Manganese</keyword>
<comment type="caution">
    <text evidence="9">The sequence shown here is derived from an EMBL/GenBank/DDBJ whole genome shotgun (WGS) entry which is preliminary data.</text>
</comment>
<comment type="domain">
    <text evidence="7">Subfamily III proteins have a conserved RTxK motif about 40-50 residues from the C-terminus; the threonine may be replaced by serine or cysteine.</text>
</comment>
<protein>
    <recommendedName>
        <fullName evidence="7">Sugar phosphate phosphatase</fullName>
        <ecNumber evidence="7">3.1.3.-</ecNumber>
    </recommendedName>
</protein>
<comment type="catalytic activity">
    <reaction evidence="6 7">
        <text>beta-D-fructose 6-phosphate = dihydroxyacetone + D-glyceraldehyde 3-phosphate</text>
        <dbReference type="Rhea" id="RHEA:28002"/>
        <dbReference type="ChEBI" id="CHEBI:16016"/>
        <dbReference type="ChEBI" id="CHEBI:57634"/>
        <dbReference type="ChEBI" id="CHEBI:59776"/>
    </reaction>
</comment>
<dbReference type="AlphaFoldDB" id="A0A0E9NP86"/>
<dbReference type="PANTHER" id="PTHR12260:SF6">
    <property type="entry name" value="DAMAGE-CONTROL PHOSPHATASE ARMT1"/>
    <property type="match status" value="1"/>
</dbReference>
<dbReference type="OMA" id="SHFWTGP"/>
<name>A0A0E9NP86_SAICN</name>
<sequence>MVAIIRKYCDTDTDIPWSSTGDINSFAHSTARKRWPVILQAAIEDVKETLVTKSGATKDEGEVIVREMTNVKDECVADAALTPLDDDNSSDIHDFNREIEVLGRPTWLNSPWLFSESYMYRRLQIIFAKSTYWKDYDIFKRQKDSTFLKSGAAVKELTLRYLNLVKEMKGAKNMSEDARKLLFTEMVEISLWGNATDLSLLTNLSLEDIQSLQGKEAIKNSQKNIVVNDTDAVWKLMKDVKGGQIDVVLDNAGFELFADLIFIAYLLASGIASTVILRPKNFGWFVSDVTPVDIESLFSMLRDPKSFDCDAESRRALDTLAAELEGHYRAGRIAVRVDAFWTTAHPFWRLPVLDSAAELYEALKNSDLVIYKGDLNYRKLTSDAHWAKTTPFVDAIGPMGRGSGLRTLALRTCKADVCVGLPSEDKERELLEADGKAWTFNGKYAVISYFDGKAK</sequence>
<gene>
    <name evidence="9" type="ORF">G7K_5581-t1</name>
</gene>
<dbReference type="GO" id="GO:0097023">
    <property type="term" value="F:fructose 6-phosphate aldolase activity"/>
    <property type="evidence" value="ECO:0007669"/>
    <property type="project" value="RHEA"/>
</dbReference>
<dbReference type="GO" id="GO:0006974">
    <property type="term" value="P:DNA damage response"/>
    <property type="evidence" value="ECO:0007669"/>
    <property type="project" value="TreeGrafter"/>
</dbReference>
<dbReference type="Proteomes" id="UP000033140">
    <property type="component" value="Unassembled WGS sequence"/>
</dbReference>
<evidence type="ECO:0000256" key="1">
    <source>
        <dbReference type="ARBA" id="ARBA00001326"/>
    </source>
</evidence>
<dbReference type="Gene3D" id="3.40.50.10880">
    <property type="entry name" value="Uncharacterised protein PF01937, DUF89, domain 3"/>
    <property type="match status" value="1"/>
</dbReference>
<dbReference type="InterPro" id="IPR002791">
    <property type="entry name" value="ARMT1-like_metal-bd"/>
</dbReference>
<comment type="cofactor">
    <cofactor evidence="7">
        <name>Mn(2+)</name>
        <dbReference type="ChEBI" id="CHEBI:29035"/>
    </cofactor>
    <cofactor evidence="7">
        <name>Ni(2+)</name>
        <dbReference type="ChEBI" id="CHEBI:49786"/>
    </cofactor>
</comment>
<dbReference type="OrthoDB" id="541375at2759"/>
<dbReference type="EC" id="3.1.3.-" evidence="7"/>
<dbReference type="PANTHER" id="PTHR12260">
    <property type="entry name" value="DAMAGE-CONTROL PHOSPHATASE ARMT1"/>
    <property type="match status" value="1"/>
</dbReference>
<dbReference type="GO" id="GO:0046872">
    <property type="term" value="F:metal ion binding"/>
    <property type="evidence" value="ECO:0007669"/>
    <property type="project" value="UniProtKB-UniRule"/>
</dbReference>
<comment type="similarity">
    <text evidence="2 7">Belongs to the damage-control phosphatase family. Sugar phosphate phosphatase III subfamily.</text>
</comment>
<organism evidence="9 10">
    <name type="scientific">Saitoella complicata (strain BCRC 22490 / CBS 7301 / JCM 7358 / NBRC 10748 / NRRL Y-17804)</name>
    <dbReference type="NCBI Taxonomy" id="698492"/>
    <lineage>
        <taxon>Eukaryota</taxon>
        <taxon>Fungi</taxon>
        <taxon>Dikarya</taxon>
        <taxon>Ascomycota</taxon>
        <taxon>Taphrinomycotina</taxon>
        <taxon>Taphrinomycotina incertae sedis</taxon>
        <taxon>Saitoella</taxon>
    </lineage>
</organism>
<comment type="catalytic activity">
    <reaction evidence="1 7">
        <text>beta-D-fructose 1-phosphate + H2O = D-fructose + phosphate</text>
        <dbReference type="Rhea" id="RHEA:35603"/>
        <dbReference type="ChEBI" id="CHEBI:15377"/>
        <dbReference type="ChEBI" id="CHEBI:37721"/>
        <dbReference type="ChEBI" id="CHEBI:43474"/>
        <dbReference type="ChEBI" id="CHEBI:138881"/>
    </reaction>
</comment>
<evidence type="ECO:0000259" key="8">
    <source>
        <dbReference type="Pfam" id="PF01937"/>
    </source>
</evidence>
<dbReference type="RefSeq" id="XP_019027403.1">
    <property type="nucleotide sequence ID" value="XM_019166621.1"/>
</dbReference>
<dbReference type="SUPFAM" id="SSF111321">
    <property type="entry name" value="AF1104-like"/>
    <property type="match status" value="1"/>
</dbReference>
<evidence type="ECO:0000256" key="7">
    <source>
        <dbReference type="RuleBase" id="RU367030"/>
    </source>
</evidence>
<keyword evidence="4 7" id="KW-0378">Hydrolase</keyword>
<feature type="domain" description="Damage-control phosphatase ARMT1-like metal-binding" evidence="8">
    <location>
        <begin position="30"/>
        <end position="427"/>
    </location>
</feature>
<dbReference type="GO" id="GO:0103026">
    <property type="term" value="F:fructose-1-phosphatase activity"/>
    <property type="evidence" value="ECO:0007669"/>
    <property type="project" value="RHEA"/>
</dbReference>
<dbReference type="Gene3D" id="1.20.930.60">
    <property type="match status" value="1"/>
</dbReference>
<evidence type="ECO:0000256" key="6">
    <source>
        <dbReference type="ARBA" id="ARBA00048809"/>
    </source>
</evidence>
<keyword evidence="10" id="KW-1185">Reference proteome</keyword>
<comment type="function">
    <text evidence="7">Metal-dependent phosphatase that shows phosphatase activity against several substrates, including fructose-1-phosphate and fructose-6-phosphate. Its preference for fructose-1-phosphate, a strong glycating agent that causes DNA damage rather than a canonical yeast metabolite, suggests a damage-control function in hexose phosphate metabolism.</text>
</comment>
<reference evidence="9 10" key="2">
    <citation type="journal article" date="2014" name="J. Gen. Appl. Microbiol.">
        <title>The early diverging ascomycetous budding yeast Saitoella complicata has three histone deacetylases belonging to the Clr6, Hos2, and Rpd3 lineages.</title>
        <authorList>
            <person name="Nishida H."/>
            <person name="Matsumoto T."/>
            <person name="Kondo S."/>
            <person name="Hamamoto M."/>
            <person name="Yoshikawa H."/>
        </authorList>
    </citation>
    <scope>NUCLEOTIDE SEQUENCE [LARGE SCALE GENOMIC DNA]</scope>
    <source>
        <strain evidence="9 10">NRRL Y-17804</strain>
    </source>
</reference>